<evidence type="ECO:0000313" key="4">
    <source>
        <dbReference type="Proteomes" id="UP000494245"/>
    </source>
</evidence>
<feature type="domain" description="Anti-sigma-28 factor FlgM C-terminal" evidence="2">
    <location>
        <begin position="13"/>
        <end position="51"/>
    </location>
</feature>
<dbReference type="EMBL" id="BLTE01000006">
    <property type="protein sequence ID" value="GFK93771.1"/>
    <property type="molecule type" value="Genomic_DNA"/>
</dbReference>
<reference evidence="3 4" key="2">
    <citation type="submission" date="2020-05" db="EMBL/GenBank/DDBJ databases">
        <title>Draft genome sequence of Desulfovibrio sp. strainFSS-1.</title>
        <authorList>
            <person name="Shimoshige H."/>
            <person name="Kobayashi H."/>
            <person name="Maekawa T."/>
        </authorList>
    </citation>
    <scope>NUCLEOTIDE SEQUENCE [LARGE SCALE GENOMIC DNA]</scope>
    <source>
        <strain evidence="3 4">SIID29052-01</strain>
    </source>
</reference>
<evidence type="ECO:0000256" key="1">
    <source>
        <dbReference type="SAM" id="MobiDB-lite"/>
    </source>
</evidence>
<proteinExistence type="predicted"/>
<dbReference type="Pfam" id="PF04316">
    <property type="entry name" value="FlgM"/>
    <property type="match status" value="1"/>
</dbReference>
<keyword evidence="4" id="KW-1185">Reference proteome</keyword>
<dbReference type="SUPFAM" id="SSF101498">
    <property type="entry name" value="Anti-sigma factor FlgM"/>
    <property type="match status" value="1"/>
</dbReference>
<dbReference type="InterPro" id="IPR035890">
    <property type="entry name" value="Anti-sigma-28_factor_FlgM_sf"/>
</dbReference>
<dbReference type="InterPro" id="IPR031316">
    <property type="entry name" value="FlgM_C"/>
</dbReference>
<dbReference type="RefSeq" id="WP_173083148.1">
    <property type="nucleotide sequence ID" value="NZ_BLTE01000006.1"/>
</dbReference>
<evidence type="ECO:0000313" key="3">
    <source>
        <dbReference type="EMBL" id="GFK93771.1"/>
    </source>
</evidence>
<dbReference type="AlphaFoldDB" id="A0A6V8LT70"/>
<sequence length="55" mass="6329">MELKDPTNAGQRQDLPSESPEERAARVAEIKRLVQMGRYRVDGREILYNMLKTAP</sequence>
<organism evidence="3 4">
    <name type="scientific">Fundidesulfovibrio magnetotacticus</name>
    <dbReference type="NCBI Taxonomy" id="2730080"/>
    <lineage>
        <taxon>Bacteria</taxon>
        <taxon>Pseudomonadati</taxon>
        <taxon>Thermodesulfobacteriota</taxon>
        <taxon>Desulfovibrionia</taxon>
        <taxon>Desulfovibrionales</taxon>
        <taxon>Desulfovibrionaceae</taxon>
        <taxon>Fundidesulfovibrio</taxon>
    </lineage>
</organism>
<dbReference type="Proteomes" id="UP000494245">
    <property type="component" value="Unassembled WGS sequence"/>
</dbReference>
<gene>
    <name evidence="3" type="ORF">NNJEOMEG_01605</name>
</gene>
<comment type="caution">
    <text evidence="3">The sequence shown here is derived from an EMBL/GenBank/DDBJ whole genome shotgun (WGS) entry which is preliminary data.</text>
</comment>
<feature type="region of interest" description="Disordered" evidence="1">
    <location>
        <begin position="1"/>
        <end position="23"/>
    </location>
</feature>
<name>A0A6V8LT70_9BACT</name>
<protein>
    <recommendedName>
        <fullName evidence="2">Anti-sigma-28 factor FlgM C-terminal domain-containing protein</fullName>
    </recommendedName>
</protein>
<evidence type="ECO:0000259" key="2">
    <source>
        <dbReference type="Pfam" id="PF04316"/>
    </source>
</evidence>
<reference evidence="3 4" key="1">
    <citation type="submission" date="2020-04" db="EMBL/GenBank/DDBJ databases">
        <authorList>
            <consortium name="Desulfovibrio sp. FSS-1 genome sequencing consortium"/>
            <person name="Shimoshige H."/>
            <person name="Kobayashi H."/>
            <person name="Maekawa T."/>
        </authorList>
    </citation>
    <scope>NUCLEOTIDE SEQUENCE [LARGE SCALE GENOMIC DNA]</scope>
    <source>
        <strain evidence="3 4">SIID29052-01</strain>
    </source>
</reference>
<accession>A0A6V8LT70</accession>